<evidence type="ECO:0000313" key="3">
    <source>
        <dbReference type="Proteomes" id="UP000176376"/>
    </source>
</evidence>
<feature type="transmembrane region" description="Helical" evidence="1">
    <location>
        <begin position="127"/>
        <end position="149"/>
    </location>
</feature>
<keyword evidence="1" id="KW-0472">Membrane</keyword>
<dbReference type="Gene3D" id="3.30.1310.20">
    <property type="entry name" value="PRTase-like"/>
    <property type="match status" value="1"/>
</dbReference>
<name>A0A1F7JJZ6_9BACT</name>
<dbReference type="SUPFAM" id="SSF53271">
    <property type="entry name" value="PRTase-like"/>
    <property type="match status" value="1"/>
</dbReference>
<protein>
    <submittedName>
        <fullName evidence="2">Uncharacterized protein</fullName>
    </submittedName>
</protein>
<reference evidence="2 3" key="1">
    <citation type="journal article" date="2016" name="Nat. Commun.">
        <title>Thousands of microbial genomes shed light on interconnected biogeochemical processes in an aquifer system.</title>
        <authorList>
            <person name="Anantharaman K."/>
            <person name="Brown C.T."/>
            <person name="Hug L.A."/>
            <person name="Sharon I."/>
            <person name="Castelle C.J."/>
            <person name="Probst A.J."/>
            <person name="Thomas B.C."/>
            <person name="Singh A."/>
            <person name="Wilkins M.J."/>
            <person name="Karaoz U."/>
            <person name="Brodie E.L."/>
            <person name="Williams K.H."/>
            <person name="Hubbard S.S."/>
            <person name="Banfield J.F."/>
        </authorList>
    </citation>
    <scope>NUCLEOTIDE SEQUENCE [LARGE SCALE GENOMIC DNA]</scope>
</reference>
<evidence type="ECO:0000313" key="2">
    <source>
        <dbReference type="EMBL" id="OGK55928.1"/>
    </source>
</evidence>
<dbReference type="Gene3D" id="3.40.50.2020">
    <property type="match status" value="1"/>
</dbReference>
<gene>
    <name evidence="2" type="ORF">A3J15_02720</name>
</gene>
<dbReference type="InterPro" id="IPR029057">
    <property type="entry name" value="PRTase-like"/>
</dbReference>
<sequence>MIFNDRFDAGGQLADELVGDDYIRKHISRTIVLSLVRGGAPIGHEISKRLGCFNRPLIVKKIGAPGQEELAIGAICGSQIYLDDNLISYRLGLSKQDVENQVNKSRQKENEYWQKFKKRKYWLKNRIAIVADDGIATGASVIAAAMFLAEKQVTKMYLAVPVVPGDFPDDHVRKLYDKFFILHKDPHFNAVSQYYRHFDQVSDKETMKYF</sequence>
<keyword evidence="1" id="KW-0812">Transmembrane</keyword>
<dbReference type="AlphaFoldDB" id="A0A1F7JJZ6"/>
<keyword evidence="1" id="KW-1133">Transmembrane helix</keyword>
<dbReference type="Proteomes" id="UP000176376">
    <property type="component" value="Unassembled WGS sequence"/>
</dbReference>
<accession>A0A1F7JJZ6</accession>
<dbReference type="EMBL" id="MGAY01000049">
    <property type="protein sequence ID" value="OGK55928.1"/>
    <property type="molecule type" value="Genomic_DNA"/>
</dbReference>
<dbReference type="STRING" id="1802074.A3J15_02720"/>
<comment type="caution">
    <text evidence="2">The sequence shown here is derived from an EMBL/GenBank/DDBJ whole genome shotgun (WGS) entry which is preliminary data.</text>
</comment>
<dbReference type="CDD" id="cd06223">
    <property type="entry name" value="PRTases_typeI"/>
    <property type="match status" value="1"/>
</dbReference>
<dbReference type="InterPro" id="IPR000836">
    <property type="entry name" value="PRTase_dom"/>
</dbReference>
<proteinExistence type="predicted"/>
<evidence type="ECO:0000256" key="1">
    <source>
        <dbReference type="SAM" id="Phobius"/>
    </source>
</evidence>
<organism evidence="2 3">
    <name type="scientific">Candidatus Roizmanbacteria bacterium RIFCSPLOWO2_02_FULL_38_10</name>
    <dbReference type="NCBI Taxonomy" id="1802074"/>
    <lineage>
        <taxon>Bacteria</taxon>
        <taxon>Candidatus Roizmaniibacteriota</taxon>
    </lineage>
</organism>